<reference evidence="3 4" key="1">
    <citation type="journal article" date="2017" name="Gigascience">
        <title>Genome sequence of the small brown planthopper, Laodelphax striatellus.</title>
        <authorList>
            <person name="Zhu J."/>
            <person name="Jiang F."/>
            <person name="Wang X."/>
            <person name="Yang P."/>
            <person name="Bao Y."/>
            <person name="Zhao W."/>
            <person name="Wang W."/>
            <person name="Lu H."/>
            <person name="Wang Q."/>
            <person name="Cui N."/>
            <person name="Li J."/>
            <person name="Chen X."/>
            <person name="Luo L."/>
            <person name="Yu J."/>
            <person name="Kang L."/>
            <person name="Cui F."/>
        </authorList>
    </citation>
    <scope>NUCLEOTIDE SEQUENCE [LARGE SCALE GENOMIC DNA]</scope>
    <source>
        <strain evidence="3">Lst14</strain>
    </source>
</reference>
<dbReference type="AlphaFoldDB" id="A0A482XJ35"/>
<dbReference type="GO" id="GO:0006393">
    <property type="term" value="P:termination of mitochondrial transcription"/>
    <property type="evidence" value="ECO:0007669"/>
    <property type="project" value="TreeGrafter"/>
</dbReference>
<dbReference type="InterPro" id="IPR038538">
    <property type="entry name" value="MTERF_sf"/>
</dbReference>
<dbReference type="Gene3D" id="1.25.70.10">
    <property type="entry name" value="Transcription termination factor 3, mitochondrial"/>
    <property type="match status" value="1"/>
</dbReference>
<dbReference type="SMART" id="SM00733">
    <property type="entry name" value="Mterf"/>
    <property type="match status" value="4"/>
</dbReference>
<dbReference type="GO" id="GO:0005759">
    <property type="term" value="C:mitochondrial matrix"/>
    <property type="evidence" value="ECO:0007669"/>
    <property type="project" value="TreeGrafter"/>
</dbReference>
<accession>A0A482XJ35</accession>
<proteinExistence type="inferred from homology"/>
<sequence length="538" mass="61672">MLFNHACSWRNLVKLTPSKLYLHQELICQINGMKLPVTCCGFSTNTQDVVEYLIELSGCTKRKAESVSKNRCLDIEDIKNSYAFLNSIGKVQNLSKHVKVLVTHPTTLKNHYLILEEIGMKKSRINLKSFGRFYPILNTSQSKLQDLGYLDKDVDVIRNCLSHAGLPENTELNLLSEKRGEKLQPKDVEVTVVHRCVMSLLLKSKLTDSSLADALSVHKRLHFKSLRYISSSYDILTKKCEIPEQKIINDTGLLCALPSNIEAIIDGIPTLGGVETKEIVKMFPKIVLNDYSSLIKINECLKKYNISPEAVLKTPMVFTLSPKTVEERLQTFKNDSNLNLWSFHPQMLRMILYQRKALKRVVELKENNLKCSSIFLLQCADVSFKKRKEGLDRTSGGDIVWLLRKTLGVDAKSIRSRLKKHPHWLYVPITNIKATLDLLLERKFTRDEIFKSLLIILYPRNIVEQQLNRLSSQEGIDCCKQGNELRQDTILPLTLYFIELQSHFSSEAIWSYEKSVDFENQTETTNEDSKGKLMSAIW</sequence>
<dbReference type="OrthoDB" id="10064535at2759"/>
<keyword evidence="4" id="KW-1185">Reference proteome</keyword>
<comment type="similarity">
    <text evidence="1">Belongs to the mTERF family.</text>
</comment>
<dbReference type="STRING" id="195883.A0A482XJ35"/>
<organism evidence="3 4">
    <name type="scientific">Laodelphax striatellus</name>
    <name type="common">Small brown planthopper</name>
    <name type="synonym">Delphax striatella</name>
    <dbReference type="NCBI Taxonomy" id="195883"/>
    <lineage>
        <taxon>Eukaryota</taxon>
        <taxon>Metazoa</taxon>
        <taxon>Ecdysozoa</taxon>
        <taxon>Arthropoda</taxon>
        <taxon>Hexapoda</taxon>
        <taxon>Insecta</taxon>
        <taxon>Pterygota</taxon>
        <taxon>Neoptera</taxon>
        <taxon>Paraneoptera</taxon>
        <taxon>Hemiptera</taxon>
        <taxon>Auchenorrhyncha</taxon>
        <taxon>Fulgoroidea</taxon>
        <taxon>Delphacidae</taxon>
        <taxon>Criomorphinae</taxon>
        <taxon>Laodelphax</taxon>
    </lineage>
</organism>
<gene>
    <name evidence="3" type="ORF">LSTR_LSTR004778</name>
</gene>
<dbReference type="GO" id="GO:0003676">
    <property type="term" value="F:nucleic acid binding"/>
    <property type="evidence" value="ECO:0007669"/>
    <property type="project" value="InterPro"/>
</dbReference>
<evidence type="ECO:0000256" key="1">
    <source>
        <dbReference type="ARBA" id="ARBA00007692"/>
    </source>
</evidence>
<dbReference type="InParanoid" id="A0A482XJ35"/>
<dbReference type="Proteomes" id="UP000291343">
    <property type="component" value="Unassembled WGS sequence"/>
</dbReference>
<dbReference type="InterPro" id="IPR003690">
    <property type="entry name" value="MTERF"/>
</dbReference>
<evidence type="ECO:0000313" key="4">
    <source>
        <dbReference type="Proteomes" id="UP000291343"/>
    </source>
</evidence>
<dbReference type="PANTHER" id="PTHR15437:SF7">
    <property type="entry name" value="TRANSCRIPTION TERMINATION FACTOR 5, MITOCHONDRIAL"/>
    <property type="match status" value="1"/>
</dbReference>
<evidence type="ECO:0000256" key="2">
    <source>
        <dbReference type="ARBA" id="ARBA00022946"/>
    </source>
</evidence>
<protein>
    <submittedName>
        <fullName evidence="3">Uncharacterized protein</fullName>
    </submittedName>
</protein>
<evidence type="ECO:0000313" key="3">
    <source>
        <dbReference type="EMBL" id="RZF46065.1"/>
    </source>
</evidence>
<dbReference type="PANTHER" id="PTHR15437">
    <property type="entry name" value="TRANSCRIPTION TERMINATION FACTOR, MITOCHONDRIAL"/>
    <property type="match status" value="1"/>
</dbReference>
<name>A0A482XJ35_LAOST</name>
<dbReference type="FunCoup" id="A0A482XJ35">
    <property type="interactions" value="95"/>
</dbReference>
<keyword evidence="2" id="KW-0809">Transit peptide</keyword>
<dbReference type="EMBL" id="QKKF02007188">
    <property type="protein sequence ID" value="RZF46065.1"/>
    <property type="molecule type" value="Genomic_DNA"/>
</dbReference>
<comment type="caution">
    <text evidence="3">The sequence shown here is derived from an EMBL/GenBank/DDBJ whole genome shotgun (WGS) entry which is preliminary data.</text>
</comment>